<feature type="region of interest" description="Disordered" evidence="2">
    <location>
        <begin position="216"/>
        <end position="268"/>
    </location>
</feature>
<name>A0AAV1IBF4_9CHLO</name>
<gene>
    <name evidence="3" type="ORF">CVIRNUC_006844</name>
</gene>
<feature type="compositionally biased region" description="Low complexity" evidence="2">
    <location>
        <begin position="513"/>
        <end position="535"/>
    </location>
</feature>
<evidence type="ECO:0000256" key="1">
    <source>
        <dbReference type="ARBA" id="ARBA00005593"/>
    </source>
</evidence>
<evidence type="ECO:0000256" key="2">
    <source>
        <dbReference type="SAM" id="MobiDB-lite"/>
    </source>
</evidence>
<reference evidence="3 4" key="1">
    <citation type="submission" date="2023-10" db="EMBL/GenBank/DDBJ databases">
        <authorList>
            <person name="Maclean D."/>
            <person name="Macfadyen A."/>
        </authorList>
    </citation>
    <scope>NUCLEOTIDE SEQUENCE [LARGE SCALE GENOMIC DNA]</scope>
</reference>
<proteinExistence type="inferred from homology"/>
<comment type="caution">
    <text evidence="3">The sequence shown here is derived from an EMBL/GenBank/DDBJ whole genome shotgun (WGS) entry which is preliminary data.</text>
</comment>
<keyword evidence="4" id="KW-1185">Reference proteome</keyword>
<dbReference type="InterPro" id="IPR018203">
    <property type="entry name" value="GDP_dissociation_inhibitor"/>
</dbReference>
<organism evidence="3 4">
    <name type="scientific">Coccomyxa viridis</name>
    <dbReference type="NCBI Taxonomy" id="1274662"/>
    <lineage>
        <taxon>Eukaryota</taxon>
        <taxon>Viridiplantae</taxon>
        <taxon>Chlorophyta</taxon>
        <taxon>core chlorophytes</taxon>
        <taxon>Trebouxiophyceae</taxon>
        <taxon>Trebouxiophyceae incertae sedis</taxon>
        <taxon>Coccomyxaceae</taxon>
        <taxon>Coccomyxa</taxon>
    </lineage>
</organism>
<dbReference type="PANTHER" id="PTHR11787">
    <property type="entry name" value="RAB GDP-DISSOCIATION INHIBITOR"/>
    <property type="match status" value="1"/>
</dbReference>
<dbReference type="Pfam" id="PF00996">
    <property type="entry name" value="GDI"/>
    <property type="match status" value="2"/>
</dbReference>
<dbReference type="GO" id="GO:0005634">
    <property type="term" value="C:nucleus"/>
    <property type="evidence" value="ECO:0007669"/>
    <property type="project" value="TreeGrafter"/>
</dbReference>
<dbReference type="GO" id="GO:0007264">
    <property type="term" value="P:small GTPase-mediated signal transduction"/>
    <property type="evidence" value="ECO:0007669"/>
    <property type="project" value="InterPro"/>
</dbReference>
<sequence>MMPHEISPAEFDLIVVGTGLQESLLAAGASRAGKKVLHIDTADFYGSHWASHQLGFFEKWCKQHASETGPLYKNAEVYKASDAELGPSNEYNIDLAPQLVYSSGRLIDALLGGAAQNYLEFKLLQQSYVWRDGQFWQVPASRAEVFKDSTLRPPEKRLLMRFLQKLQQYAAQENGEAAPKLDARAFVDVLEAEKLPPQLQEVIVYALAFADAAQPLHGNQPGTTEAAREGQGSPQSASTAGASSAATAKRQPQTESGHESAANAHSSDYPAQQCAQAAICSNPHTPLSQDCLSSREDASQRQISSQQGKTCAAAISSKGLMTHAKGMESLAQYMRSAGRYGTSTGAFLLPVYGGGELPQAFCRVAAVAGATYVLRQGIREFVVDADTELCKGLMTESGQELRAAAFAGNPEALSQFSRCQPVAEKGLSRAVLVLDAPLTHGMSQVLVMMPPGAVGNTHPVRALQLGEAVACAPRDRYIVHLSTLQAAATARADLQQAAQALADLSSLTAVSSSSTGVVPGTSSPRPDPSSSTADSGVQREQETSAVGEASATPTEADVDTSEMKASRKPCALFLAYYNQALQERLSGCWSLPRNVALCKLPDASVAYEDCVREAETRLQQLFPDVHHLFTERSAAGDDSDDEAILALSEALEGLPAAD</sequence>
<feature type="region of interest" description="Disordered" evidence="2">
    <location>
        <begin position="513"/>
        <end position="562"/>
    </location>
</feature>
<evidence type="ECO:0000313" key="4">
    <source>
        <dbReference type="Proteomes" id="UP001314263"/>
    </source>
</evidence>
<dbReference type="GO" id="GO:0005092">
    <property type="term" value="F:GDP-dissociation inhibitor activity"/>
    <property type="evidence" value="ECO:0007669"/>
    <property type="project" value="InterPro"/>
</dbReference>
<dbReference type="InterPro" id="IPR036188">
    <property type="entry name" value="FAD/NAD-bd_sf"/>
</dbReference>
<dbReference type="Gene3D" id="3.50.50.60">
    <property type="entry name" value="FAD/NAD(P)-binding domain"/>
    <property type="match status" value="2"/>
</dbReference>
<comment type="similarity">
    <text evidence="1">Belongs to the Rab GDI family.</text>
</comment>
<dbReference type="GO" id="GO:0016192">
    <property type="term" value="P:vesicle-mediated transport"/>
    <property type="evidence" value="ECO:0007669"/>
    <property type="project" value="TreeGrafter"/>
</dbReference>
<dbReference type="Proteomes" id="UP001314263">
    <property type="component" value="Unassembled WGS sequence"/>
</dbReference>
<dbReference type="PRINTS" id="PR00891">
    <property type="entry name" value="RABGDIREP"/>
</dbReference>
<feature type="compositionally biased region" description="Low complexity" evidence="2">
    <location>
        <begin position="230"/>
        <end position="248"/>
    </location>
</feature>
<dbReference type="EMBL" id="CAUYUE010000009">
    <property type="protein sequence ID" value="CAK0783645.1"/>
    <property type="molecule type" value="Genomic_DNA"/>
</dbReference>
<dbReference type="PANTHER" id="PTHR11787:SF4">
    <property type="entry name" value="CHM, RAB ESCORT PROTEIN 1"/>
    <property type="match status" value="1"/>
</dbReference>
<protein>
    <submittedName>
        <fullName evidence="3">Uncharacterized protein</fullName>
    </submittedName>
</protein>
<dbReference type="SUPFAM" id="SSF54373">
    <property type="entry name" value="FAD-linked reductases, C-terminal domain"/>
    <property type="match status" value="1"/>
</dbReference>
<accession>A0AAV1IBF4</accession>
<evidence type="ECO:0000313" key="3">
    <source>
        <dbReference type="EMBL" id="CAK0783645.1"/>
    </source>
</evidence>
<dbReference type="GO" id="GO:0005968">
    <property type="term" value="C:Rab-protein geranylgeranyltransferase complex"/>
    <property type="evidence" value="ECO:0007669"/>
    <property type="project" value="TreeGrafter"/>
</dbReference>
<dbReference type="AlphaFoldDB" id="A0AAV1IBF4"/>
<dbReference type="Gene3D" id="1.10.405.10">
    <property type="entry name" value="Guanine Nucleotide Dissociation Inhibitor, domain 1"/>
    <property type="match status" value="1"/>
</dbReference>
<dbReference type="GO" id="GO:0005829">
    <property type="term" value="C:cytosol"/>
    <property type="evidence" value="ECO:0007669"/>
    <property type="project" value="TreeGrafter"/>
</dbReference>
<dbReference type="SUPFAM" id="SSF51905">
    <property type="entry name" value="FAD/NAD(P)-binding domain"/>
    <property type="match status" value="1"/>
</dbReference>